<dbReference type="RefSeq" id="WP_147847600.1">
    <property type="nucleotide sequence ID" value="NZ_VDUZ01000014.1"/>
</dbReference>
<dbReference type="EMBL" id="VDUZ01000014">
    <property type="protein sequence ID" value="TXL75386.1"/>
    <property type="molecule type" value="Genomic_DNA"/>
</dbReference>
<dbReference type="Proteomes" id="UP000321638">
    <property type="component" value="Unassembled WGS sequence"/>
</dbReference>
<sequence length="258" mass="26582">MLFRRVIVCALLVGLCAGLIHSAVQRLQVVPIIAAAEVFESALEASPPSHDHAAHDHGDGAWEPQAGFERTAWTVAANVLASIGFALLLVPALAAWDRTRRDGGGASIATGLLWGAAGWVCFHVWPALGLPPELPGEASAPLGARQAWWALAVACAAAGLSLLCLVRAPWRLAGLVLLALPFVIGAPHLDGAPFAAFNAEAAAQMAALKQRFLVATAIASAVHWLALGALSGAAVRRWLRPLLLDASPGGAVGGGTRP</sequence>
<dbReference type="Pfam" id="PF09490">
    <property type="entry name" value="CbtA"/>
    <property type="match status" value="1"/>
</dbReference>
<protein>
    <recommendedName>
        <fullName evidence="4">Cobalt transporter</fullName>
    </recommendedName>
</protein>
<dbReference type="OrthoDB" id="9813640at2"/>
<keyword evidence="1" id="KW-0472">Membrane</keyword>
<comment type="caution">
    <text evidence="2">The sequence shown here is derived from an EMBL/GenBank/DDBJ whole genome shotgun (WGS) entry which is preliminary data.</text>
</comment>
<dbReference type="AlphaFoldDB" id="A0A5C8PNC3"/>
<feature type="transmembrane region" description="Helical" evidence="1">
    <location>
        <begin position="72"/>
        <end position="96"/>
    </location>
</feature>
<keyword evidence="1" id="KW-1133">Transmembrane helix</keyword>
<keyword evidence="1" id="KW-0812">Transmembrane</keyword>
<keyword evidence="3" id="KW-1185">Reference proteome</keyword>
<gene>
    <name evidence="2" type="ORF">FHP25_14180</name>
</gene>
<name>A0A5C8PNC3_9HYPH</name>
<reference evidence="2 3" key="1">
    <citation type="submission" date="2019-06" db="EMBL/GenBank/DDBJ databases">
        <title>New taxonomy in bacterial strain CC-CFT640, isolated from vineyard.</title>
        <authorList>
            <person name="Lin S.-Y."/>
            <person name="Tsai C.-F."/>
            <person name="Young C.-C."/>
        </authorList>
    </citation>
    <scope>NUCLEOTIDE SEQUENCE [LARGE SCALE GENOMIC DNA]</scope>
    <source>
        <strain evidence="2 3">CC-CFT640</strain>
    </source>
</reference>
<feature type="transmembrane region" description="Helical" evidence="1">
    <location>
        <begin position="108"/>
        <end position="128"/>
    </location>
</feature>
<evidence type="ECO:0000256" key="1">
    <source>
        <dbReference type="SAM" id="Phobius"/>
    </source>
</evidence>
<evidence type="ECO:0008006" key="4">
    <source>
        <dbReference type="Google" id="ProtNLM"/>
    </source>
</evidence>
<proteinExistence type="predicted"/>
<feature type="transmembrane region" description="Helical" evidence="1">
    <location>
        <begin position="212"/>
        <end position="235"/>
    </location>
</feature>
<organism evidence="2 3">
    <name type="scientific">Vineibacter terrae</name>
    <dbReference type="NCBI Taxonomy" id="2586908"/>
    <lineage>
        <taxon>Bacteria</taxon>
        <taxon>Pseudomonadati</taxon>
        <taxon>Pseudomonadota</taxon>
        <taxon>Alphaproteobacteria</taxon>
        <taxon>Hyphomicrobiales</taxon>
        <taxon>Vineibacter</taxon>
    </lineage>
</organism>
<evidence type="ECO:0000313" key="3">
    <source>
        <dbReference type="Proteomes" id="UP000321638"/>
    </source>
</evidence>
<feature type="transmembrane region" description="Helical" evidence="1">
    <location>
        <begin position="172"/>
        <end position="189"/>
    </location>
</feature>
<accession>A0A5C8PNC3</accession>
<evidence type="ECO:0000313" key="2">
    <source>
        <dbReference type="EMBL" id="TXL75386.1"/>
    </source>
</evidence>
<feature type="transmembrane region" description="Helical" evidence="1">
    <location>
        <begin position="148"/>
        <end position="165"/>
    </location>
</feature>
<dbReference type="InterPro" id="IPR012666">
    <property type="entry name" value="CbtA_put"/>
</dbReference>